<reference evidence="2 3" key="1">
    <citation type="submission" date="2020-07" db="EMBL/GenBank/DDBJ databases">
        <title>Draft genome and description of Microvirga mediterraneensis Marseille-Q2068 sp. nov.</title>
        <authorList>
            <person name="Boxberger M."/>
        </authorList>
    </citation>
    <scope>NUCLEOTIDE SEQUENCE [LARGE SCALE GENOMIC DNA]</scope>
    <source>
        <strain evidence="2 3">Marseille-Q2068</strain>
    </source>
</reference>
<dbReference type="Pfam" id="PF09361">
    <property type="entry name" value="Phasin_2"/>
    <property type="match status" value="1"/>
</dbReference>
<dbReference type="EMBL" id="JACDXJ010000001">
    <property type="protein sequence ID" value="MBA1157491.1"/>
    <property type="molecule type" value="Genomic_DNA"/>
</dbReference>
<organism evidence="2 3">
    <name type="scientific">Microvirga mediterraneensis</name>
    <dbReference type="NCBI Taxonomy" id="2754695"/>
    <lineage>
        <taxon>Bacteria</taxon>
        <taxon>Pseudomonadati</taxon>
        <taxon>Pseudomonadota</taxon>
        <taxon>Alphaproteobacteria</taxon>
        <taxon>Hyphomicrobiales</taxon>
        <taxon>Methylobacteriaceae</taxon>
        <taxon>Microvirga</taxon>
    </lineage>
</organism>
<evidence type="ECO:0000259" key="1">
    <source>
        <dbReference type="Pfam" id="PF09361"/>
    </source>
</evidence>
<dbReference type="RefSeq" id="WP_181052957.1">
    <property type="nucleotide sequence ID" value="NZ_JACDXJ010000001.1"/>
</dbReference>
<feature type="domain" description="Phasin" evidence="1">
    <location>
        <begin position="7"/>
        <end position="102"/>
    </location>
</feature>
<sequence length="113" mass="12163">MLQPFTQIQKFGQDNLDATMKALGAFSSNSQVIASETADFARKSFEQTSSTVEKLLGVQTLDKAVEIQGAFMKGAYDNLVSQATRMGALYSNLATETMKPYEGLLSKAAAARA</sequence>
<dbReference type="Proteomes" id="UP000572984">
    <property type="component" value="Unassembled WGS sequence"/>
</dbReference>
<name>A0A838BQ41_9HYPH</name>
<protein>
    <submittedName>
        <fullName evidence="2">Phasin family protein</fullName>
    </submittedName>
</protein>
<comment type="caution">
    <text evidence="2">The sequence shown here is derived from an EMBL/GenBank/DDBJ whole genome shotgun (WGS) entry which is preliminary data.</text>
</comment>
<evidence type="ECO:0000313" key="3">
    <source>
        <dbReference type="Proteomes" id="UP000572984"/>
    </source>
</evidence>
<evidence type="ECO:0000313" key="2">
    <source>
        <dbReference type="EMBL" id="MBA1157491.1"/>
    </source>
</evidence>
<gene>
    <name evidence="2" type="ORF">H0S73_15295</name>
</gene>
<dbReference type="AlphaFoldDB" id="A0A838BQ41"/>
<accession>A0A838BQ41</accession>
<dbReference type="InterPro" id="IPR018968">
    <property type="entry name" value="Phasin"/>
</dbReference>
<keyword evidence="3" id="KW-1185">Reference proteome</keyword>
<proteinExistence type="predicted"/>